<sequence length="215" mass="24086">MFSYSDVALKLILGFLTIVIQINLAGKGNLAPTNALDQLQNYVLGGVIGGMIYNQDITLLQFFAVLLIWTLIIFVTRFLTNHYTIMKKFIDGQSVTVVYNGRILVEQAASRGLSAYDLSFKLRNAGVIDIHQVKRAVLEQNGQVTVTLKGDKGFQYPIILDGRIDFDALDLIDKDEAWLNDQLQAQNETIEDVYMAIWTKEGLLLYAYGHGAHKP</sequence>
<reference evidence="10 11" key="1">
    <citation type="journal article" date="2015" name="Genome Announc.">
        <title>Expanding the biotechnology potential of lactobacilli through comparative genomics of 213 strains and associated genera.</title>
        <authorList>
            <person name="Sun Z."/>
            <person name="Harris H.M."/>
            <person name="McCann A."/>
            <person name="Guo C."/>
            <person name="Argimon S."/>
            <person name="Zhang W."/>
            <person name="Yang X."/>
            <person name="Jeffery I.B."/>
            <person name="Cooney J.C."/>
            <person name="Kagawa T.F."/>
            <person name="Liu W."/>
            <person name="Song Y."/>
            <person name="Salvetti E."/>
            <person name="Wrobel A."/>
            <person name="Rasinkangas P."/>
            <person name="Parkhill J."/>
            <person name="Rea M.C."/>
            <person name="O'Sullivan O."/>
            <person name="Ritari J."/>
            <person name="Douillard F.P."/>
            <person name="Paul Ross R."/>
            <person name="Yang R."/>
            <person name="Briner A.E."/>
            <person name="Felis G.E."/>
            <person name="de Vos W.M."/>
            <person name="Barrangou R."/>
            <person name="Klaenhammer T.R."/>
            <person name="Caufield P.W."/>
            <person name="Cui Y."/>
            <person name="Zhang H."/>
            <person name="O'Toole P.W."/>
        </authorList>
    </citation>
    <scope>NUCLEOTIDE SEQUENCE [LARGE SCALE GENOMIC DNA]</scope>
    <source>
        <strain evidence="10 11">DSM 18527</strain>
    </source>
</reference>
<dbReference type="eggNOG" id="COG2323">
    <property type="taxonomic scope" value="Bacteria"/>
</dbReference>
<keyword evidence="11" id="KW-1185">Reference proteome</keyword>
<dbReference type="PANTHER" id="PTHR34582:SF6">
    <property type="entry name" value="UPF0702 TRANSMEMBRANE PROTEIN YCAP"/>
    <property type="match status" value="1"/>
</dbReference>
<dbReference type="STRING" id="1423734.FC83_GL001934"/>
<feature type="transmembrane region" description="Helical" evidence="7">
    <location>
        <begin position="7"/>
        <end position="26"/>
    </location>
</feature>
<dbReference type="Pfam" id="PF04239">
    <property type="entry name" value="DUF421"/>
    <property type="match status" value="1"/>
</dbReference>
<comment type="caution">
    <text evidence="10">The sequence shown here is derived from an EMBL/GenBank/DDBJ whole genome shotgun (WGS) entry which is preliminary data.</text>
</comment>
<evidence type="ECO:0000256" key="2">
    <source>
        <dbReference type="ARBA" id="ARBA00006448"/>
    </source>
</evidence>
<dbReference type="Gene3D" id="3.30.240.20">
    <property type="entry name" value="bsu07140 like domains"/>
    <property type="match status" value="2"/>
</dbReference>
<dbReference type="AlphaFoldDB" id="A0A0R1XYI4"/>
<evidence type="ECO:0008006" key="12">
    <source>
        <dbReference type="Google" id="ProtNLM"/>
    </source>
</evidence>
<name>A0A0R1XYI4_9LACO</name>
<keyword evidence="3" id="KW-1003">Cell membrane</keyword>
<evidence type="ECO:0000256" key="4">
    <source>
        <dbReference type="ARBA" id="ARBA00022692"/>
    </source>
</evidence>
<keyword evidence="5 7" id="KW-1133">Transmembrane helix</keyword>
<feature type="domain" description="YetF-like N-terminal transmembrane" evidence="9">
    <location>
        <begin position="4"/>
        <end position="79"/>
    </location>
</feature>
<dbReference type="RefSeq" id="WP_057002491.1">
    <property type="nucleotide sequence ID" value="NZ_AZGA01000020.1"/>
</dbReference>
<dbReference type="InterPro" id="IPR048454">
    <property type="entry name" value="YetF_N"/>
</dbReference>
<gene>
    <name evidence="10" type="ORF">FC83_GL001934</name>
</gene>
<evidence type="ECO:0000313" key="11">
    <source>
        <dbReference type="Proteomes" id="UP000051236"/>
    </source>
</evidence>
<evidence type="ECO:0000313" key="10">
    <source>
        <dbReference type="EMBL" id="KRM34797.1"/>
    </source>
</evidence>
<accession>A0A0R1XYI4</accession>
<dbReference type="InterPro" id="IPR007353">
    <property type="entry name" value="DUF421"/>
</dbReference>
<evidence type="ECO:0000256" key="7">
    <source>
        <dbReference type="SAM" id="Phobius"/>
    </source>
</evidence>
<dbReference type="GO" id="GO:0005886">
    <property type="term" value="C:plasma membrane"/>
    <property type="evidence" value="ECO:0007669"/>
    <property type="project" value="UniProtKB-SubCell"/>
</dbReference>
<dbReference type="PATRIC" id="fig|1423734.3.peg.1957"/>
<evidence type="ECO:0000256" key="6">
    <source>
        <dbReference type="ARBA" id="ARBA00023136"/>
    </source>
</evidence>
<evidence type="ECO:0000256" key="3">
    <source>
        <dbReference type="ARBA" id="ARBA00022475"/>
    </source>
</evidence>
<proteinExistence type="inferred from homology"/>
<dbReference type="PANTHER" id="PTHR34582">
    <property type="entry name" value="UPF0702 TRANSMEMBRANE PROTEIN YCAP"/>
    <property type="match status" value="1"/>
</dbReference>
<evidence type="ECO:0000259" key="9">
    <source>
        <dbReference type="Pfam" id="PF20730"/>
    </source>
</evidence>
<keyword evidence="6 7" id="KW-0472">Membrane</keyword>
<organism evidence="10 11">
    <name type="scientific">Agrilactobacillus composti DSM 18527 = JCM 14202</name>
    <dbReference type="NCBI Taxonomy" id="1423734"/>
    <lineage>
        <taxon>Bacteria</taxon>
        <taxon>Bacillati</taxon>
        <taxon>Bacillota</taxon>
        <taxon>Bacilli</taxon>
        <taxon>Lactobacillales</taxon>
        <taxon>Lactobacillaceae</taxon>
        <taxon>Agrilactobacillus</taxon>
    </lineage>
</organism>
<keyword evidence="4 7" id="KW-0812">Transmembrane</keyword>
<comment type="subcellular location">
    <subcellularLocation>
        <location evidence="1">Cell membrane</location>
        <topology evidence="1">Multi-pass membrane protein</topology>
    </subcellularLocation>
</comment>
<dbReference type="InterPro" id="IPR023090">
    <property type="entry name" value="UPF0702_alpha/beta_dom_sf"/>
</dbReference>
<comment type="similarity">
    <text evidence="2">Belongs to the UPF0702 family.</text>
</comment>
<evidence type="ECO:0000259" key="8">
    <source>
        <dbReference type="Pfam" id="PF04239"/>
    </source>
</evidence>
<dbReference type="EMBL" id="AZGA01000020">
    <property type="protein sequence ID" value="KRM34797.1"/>
    <property type="molecule type" value="Genomic_DNA"/>
</dbReference>
<evidence type="ECO:0000256" key="1">
    <source>
        <dbReference type="ARBA" id="ARBA00004651"/>
    </source>
</evidence>
<evidence type="ECO:0000256" key="5">
    <source>
        <dbReference type="ARBA" id="ARBA00022989"/>
    </source>
</evidence>
<dbReference type="Pfam" id="PF20730">
    <property type="entry name" value="YetF_N"/>
    <property type="match status" value="1"/>
</dbReference>
<protein>
    <recommendedName>
        <fullName evidence="12">Membrane protein yetF</fullName>
    </recommendedName>
</protein>
<feature type="domain" description="YetF C-terminal" evidence="8">
    <location>
        <begin position="82"/>
        <end position="198"/>
    </location>
</feature>
<feature type="transmembrane region" description="Helical" evidence="7">
    <location>
        <begin position="59"/>
        <end position="79"/>
    </location>
</feature>
<dbReference type="Proteomes" id="UP000051236">
    <property type="component" value="Unassembled WGS sequence"/>
</dbReference>